<dbReference type="EMBL" id="JAIVGD010000005">
    <property type="protein sequence ID" value="KAH0773981.1"/>
    <property type="molecule type" value="Genomic_DNA"/>
</dbReference>
<reference evidence="2 3" key="1">
    <citation type="journal article" date="2021" name="bioRxiv">
        <title>Chromosome-scale and haplotype-resolved genome assembly of a tetraploid potato cultivar.</title>
        <authorList>
            <person name="Sun H."/>
            <person name="Jiao W.-B."/>
            <person name="Krause K."/>
            <person name="Campoy J.A."/>
            <person name="Goel M."/>
            <person name="Folz-Donahue K."/>
            <person name="Kukat C."/>
            <person name="Huettel B."/>
            <person name="Schneeberger K."/>
        </authorList>
    </citation>
    <scope>NUCLEOTIDE SEQUENCE [LARGE SCALE GENOMIC DNA]</scope>
    <source>
        <strain evidence="2">SolTubOtavaFocal</strain>
        <tissue evidence="2">Leaves</tissue>
    </source>
</reference>
<accession>A0ABQ7VZP4</accession>
<dbReference type="Proteomes" id="UP000826656">
    <property type="component" value="Unassembled WGS sequence"/>
</dbReference>
<evidence type="ECO:0000313" key="3">
    <source>
        <dbReference type="Proteomes" id="UP000826656"/>
    </source>
</evidence>
<protein>
    <submittedName>
        <fullName evidence="2">Uncharacterized protein</fullName>
    </submittedName>
</protein>
<evidence type="ECO:0000256" key="1">
    <source>
        <dbReference type="SAM" id="MobiDB-lite"/>
    </source>
</evidence>
<evidence type="ECO:0000313" key="2">
    <source>
        <dbReference type="EMBL" id="KAH0773981.1"/>
    </source>
</evidence>
<proteinExistence type="predicted"/>
<comment type="caution">
    <text evidence="2">The sequence shown here is derived from an EMBL/GenBank/DDBJ whole genome shotgun (WGS) entry which is preliminary data.</text>
</comment>
<keyword evidence="3" id="KW-1185">Reference proteome</keyword>
<feature type="region of interest" description="Disordered" evidence="1">
    <location>
        <begin position="138"/>
        <end position="157"/>
    </location>
</feature>
<sequence length="157" mass="17453">MLTLGRLSEASCGWKIWIISKFNSSQAVDTRNLSNLNLNLEFSALDHVNLGMEDQKENCYQQALRTFTLNITLGDIYVVFQDISGMKSISRKDKLLISGKIRTNPASTQLSEEEIRVVTLLLPWTDRSLGVLDARSADPNSDHLRSATPACTPLAGR</sequence>
<name>A0ABQ7VZP4_SOLTU</name>
<gene>
    <name evidence="2" type="ORF">KY290_011118</name>
</gene>
<organism evidence="2 3">
    <name type="scientific">Solanum tuberosum</name>
    <name type="common">Potato</name>
    <dbReference type="NCBI Taxonomy" id="4113"/>
    <lineage>
        <taxon>Eukaryota</taxon>
        <taxon>Viridiplantae</taxon>
        <taxon>Streptophyta</taxon>
        <taxon>Embryophyta</taxon>
        <taxon>Tracheophyta</taxon>
        <taxon>Spermatophyta</taxon>
        <taxon>Magnoliopsida</taxon>
        <taxon>eudicotyledons</taxon>
        <taxon>Gunneridae</taxon>
        <taxon>Pentapetalae</taxon>
        <taxon>asterids</taxon>
        <taxon>lamiids</taxon>
        <taxon>Solanales</taxon>
        <taxon>Solanaceae</taxon>
        <taxon>Solanoideae</taxon>
        <taxon>Solaneae</taxon>
        <taxon>Solanum</taxon>
    </lineage>
</organism>